<dbReference type="Proteomes" id="UP000076023">
    <property type="component" value="Unassembled WGS sequence"/>
</dbReference>
<dbReference type="InParanoid" id="A0A146G6B3"/>
<comment type="caution">
    <text evidence="1">The sequence shown here is derived from an EMBL/GenBank/DDBJ whole genome shotgun (WGS) entry which is preliminary data.</text>
</comment>
<dbReference type="AlphaFoldDB" id="A0A146G6B3"/>
<evidence type="ECO:0000313" key="1">
    <source>
        <dbReference type="EMBL" id="GAT33071.1"/>
    </source>
</evidence>
<evidence type="ECO:0000313" key="2">
    <source>
        <dbReference type="Proteomes" id="UP000076023"/>
    </source>
</evidence>
<accession>A0A146G6B3</accession>
<keyword evidence="2" id="KW-1185">Reference proteome</keyword>
<dbReference type="STRING" id="690879.TSACC_21476"/>
<protein>
    <submittedName>
        <fullName evidence="1">Uncharacterized protein</fullName>
    </submittedName>
</protein>
<gene>
    <name evidence="1" type="ORF">TSACC_21476</name>
</gene>
<dbReference type="EMBL" id="BDCO01000002">
    <property type="protein sequence ID" value="GAT33071.1"/>
    <property type="molecule type" value="Genomic_DNA"/>
</dbReference>
<name>A0A146G6B3_TERSA</name>
<organism evidence="1 2">
    <name type="scientific">Terrimicrobium sacchariphilum</name>
    <dbReference type="NCBI Taxonomy" id="690879"/>
    <lineage>
        <taxon>Bacteria</taxon>
        <taxon>Pseudomonadati</taxon>
        <taxon>Verrucomicrobiota</taxon>
        <taxon>Terrimicrobiia</taxon>
        <taxon>Terrimicrobiales</taxon>
        <taxon>Terrimicrobiaceae</taxon>
        <taxon>Terrimicrobium</taxon>
    </lineage>
</organism>
<sequence>MEARNRAPSFSKRLVMTMAYLACVGNCGMVLADSESGRQIAAMPVFDMRAISSIPADDAEMKLQYFLSINGFSPIGRPDFLGERPFSEATMITSWYRGSFRGSAPFYLRITKTDRTRFTDYHGEVIWPPDTKASDRSGIAVAELAAEIRKLDETTLEGYGESIIPLHVSLPDSRAVLLAPPGWRLEPYWNLNGIAPPEKTKSSLTRKIHLQPVKGTPQSLQAAIDAELDRITEQSGPRGSYNDRRAYKGSVPVKTASGLEGLHATFYGEMPEGRRYFVEKYYFHDANHRVFKVCAHIYGSEAEFARFERAILDGLYLQSTSPAELSPESDGR</sequence>
<reference evidence="2" key="1">
    <citation type="journal article" date="2017" name="Genome Announc.">
        <title>Draft Genome Sequence of Terrimicrobium sacchariphilum NM-5T, a Facultative Anaerobic Soil Bacterium of the Class Spartobacteria.</title>
        <authorList>
            <person name="Qiu Y.L."/>
            <person name="Tourlousse D.M."/>
            <person name="Matsuura N."/>
            <person name="Ohashi A."/>
            <person name="Sekiguchi Y."/>
        </authorList>
    </citation>
    <scope>NUCLEOTIDE SEQUENCE [LARGE SCALE GENOMIC DNA]</scope>
    <source>
        <strain evidence="2">NM-5</strain>
    </source>
</reference>
<proteinExistence type="predicted"/>